<reference evidence="3 4" key="1">
    <citation type="journal article" date="2015" name="ISME J.">
        <title>Genomic and phenotypic differentiation among Methanosarcina mazei populations from Columbia River sediment.</title>
        <authorList>
            <person name="Youngblut N.D."/>
            <person name="Wirth J.S."/>
            <person name="Henriksen J.R."/>
            <person name="Smith M."/>
            <person name="Simon H."/>
            <person name="Metcalf W.W."/>
            <person name="Whitaker R.J."/>
        </authorList>
    </citation>
    <scope>NUCLEOTIDE SEQUENCE [LARGE SCALE GENOMIC DNA]</scope>
    <source>
        <strain evidence="3 4">3.H.M.1A.1</strain>
    </source>
</reference>
<gene>
    <name evidence="3" type="ORF">DU69_08345</name>
</gene>
<dbReference type="InterPro" id="IPR001296">
    <property type="entry name" value="Glyco_trans_1"/>
</dbReference>
<feature type="domain" description="Glycosyltransferase subfamily 4-like N-terminal" evidence="2">
    <location>
        <begin position="55"/>
        <end position="193"/>
    </location>
</feature>
<dbReference type="GO" id="GO:0016757">
    <property type="term" value="F:glycosyltransferase activity"/>
    <property type="evidence" value="ECO:0007669"/>
    <property type="project" value="InterPro"/>
</dbReference>
<dbReference type="Gene3D" id="3.40.50.2000">
    <property type="entry name" value="Glycogen Phosphorylase B"/>
    <property type="match status" value="2"/>
</dbReference>
<evidence type="ECO:0000259" key="1">
    <source>
        <dbReference type="Pfam" id="PF00534"/>
    </source>
</evidence>
<dbReference type="SUPFAM" id="SSF53756">
    <property type="entry name" value="UDP-Glycosyltransferase/glycogen phosphorylase"/>
    <property type="match status" value="1"/>
</dbReference>
<name>A0A0F8IWM0_METMZ</name>
<comment type="caution">
    <text evidence="3">The sequence shown here is derived from an EMBL/GenBank/DDBJ whole genome shotgun (WGS) entry which is preliminary data.</text>
</comment>
<dbReference type="AlphaFoldDB" id="A0A0F8IWM0"/>
<organism evidence="3 4">
    <name type="scientific">Methanosarcina mazei</name>
    <name type="common">Methanosarcina frisia</name>
    <dbReference type="NCBI Taxonomy" id="2209"/>
    <lineage>
        <taxon>Archaea</taxon>
        <taxon>Methanobacteriati</taxon>
        <taxon>Methanobacteriota</taxon>
        <taxon>Stenosarchaea group</taxon>
        <taxon>Methanomicrobia</taxon>
        <taxon>Methanosarcinales</taxon>
        <taxon>Methanosarcinaceae</taxon>
        <taxon>Methanosarcina</taxon>
    </lineage>
</organism>
<dbReference type="Proteomes" id="UP000034657">
    <property type="component" value="Unassembled WGS sequence"/>
</dbReference>
<accession>A0A0F8IWM0</accession>
<proteinExistence type="predicted"/>
<dbReference type="InterPro" id="IPR028098">
    <property type="entry name" value="Glyco_trans_4-like_N"/>
</dbReference>
<dbReference type="Pfam" id="PF00534">
    <property type="entry name" value="Glycos_transf_1"/>
    <property type="match status" value="1"/>
</dbReference>
<dbReference type="EMBL" id="JJPT01000032">
    <property type="protein sequence ID" value="KKG94032.1"/>
    <property type="molecule type" value="Genomic_DNA"/>
</dbReference>
<dbReference type="PATRIC" id="fig|2209.75.peg.1877"/>
<evidence type="ECO:0000259" key="2">
    <source>
        <dbReference type="Pfam" id="PF13439"/>
    </source>
</evidence>
<dbReference type="PANTHER" id="PTHR12526">
    <property type="entry name" value="GLYCOSYLTRANSFERASE"/>
    <property type="match status" value="1"/>
</dbReference>
<dbReference type="Pfam" id="PF13439">
    <property type="entry name" value="Glyco_transf_4"/>
    <property type="match status" value="1"/>
</dbReference>
<dbReference type="PANTHER" id="PTHR12526:SF634">
    <property type="entry name" value="BLL3361 PROTEIN"/>
    <property type="match status" value="1"/>
</dbReference>
<dbReference type="RefSeq" id="WP_048041705.1">
    <property type="nucleotide sequence ID" value="NZ_JJPT01000032.1"/>
</dbReference>
<evidence type="ECO:0000313" key="4">
    <source>
        <dbReference type="Proteomes" id="UP000034657"/>
    </source>
</evidence>
<evidence type="ECO:0000313" key="3">
    <source>
        <dbReference type="EMBL" id="KKG94032.1"/>
    </source>
</evidence>
<protein>
    <submittedName>
        <fullName evidence="3">Glycosyl transferase family 1</fullName>
    </submittedName>
</protein>
<feature type="domain" description="Glycosyl transferase family 1" evidence="1">
    <location>
        <begin position="203"/>
        <end position="369"/>
    </location>
</feature>
<keyword evidence="3" id="KW-0808">Transferase</keyword>
<sequence>MRSNNLLVIANNFPNEDNSYVAGIFVKEQIKYLKNYFQTVYVISPVPYGMESLRKTTYRDYQYENVKVFFPKYFNVLFFYTRLRSIWVYFEIKAMLEVIEREGIDFDLIHAHFTWPSGAVAVKLKKYFNVPLIITEHTSNTFQRSIDKKDKMFINTWKMCDAIMRVRQKDIFLFEYIGITKNKVFHIPNGFNHSSFFLYDTFECRKRLNLPKNKKIILNVGNLYSEVKGHKYLIEAINIIVKNRKDILCVVVGSGKLESNLRGQIANLELEDHIKLVGSKPHGDISLWINACDVFVLPSLNEGNPTVMFECLGCGKPFIGTKVGGIPEVIVSNDYGLLVEPGNAQDLAEKIEIALNKNWDEGNILNYAKQYRWENITSQMVTIYDELCSRNSNLKSA</sequence>